<evidence type="ECO:0000256" key="1">
    <source>
        <dbReference type="SAM" id="SignalP"/>
    </source>
</evidence>
<dbReference type="Pfam" id="PF24488">
    <property type="entry name" value="DUF7584"/>
    <property type="match status" value="1"/>
</dbReference>
<keyword evidence="1" id="KW-0732">Signal</keyword>
<evidence type="ECO:0000259" key="2">
    <source>
        <dbReference type="Pfam" id="PF24486"/>
    </source>
</evidence>
<evidence type="ECO:0000313" key="5">
    <source>
        <dbReference type="WBParaSite" id="SVE_1090700.1"/>
    </source>
</evidence>
<evidence type="ECO:0000313" key="4">
    <source>
        <dbReference type="Proteomes" id="UP000035680"/>
    </source>
</evidence>
<reference evidence="5" key="2">
    <citation type="submission" date="2015-08" db="UniProtKB">
        <authorList>
            <consortium name="WormBaseParasite"/>
        </authorList>
    </citation>
    <scope>IDENTIFICATION</scope>
</reference>
<evidence type="ECO:0000259" key="3">
    <source>
        <dbReference type="Pfam" id="PF24488"/>
    </source>
</evidence>
<feature type="domain" description="DUF7584" evidence="3">
    <location>
        <begin position="231"/>
        <end position="332"/>
    </location>
</feature>
<proteinExistence type="predicted"/>
<organism evidence="4 5">
    <name type="scientific">Strongyloides venezuelensis</name>
    <name type="common">Threadworm</name>
    <dbReference type="NCBI Taxonomy" id="75913"/>
    <lineage>
        <taxon>Eukaryota</taxon>
        <taxon>Metazoa</taxon>
        <taxon>Ecdysozoa</taxon>
        <taxon>Nematoda</taxon>
        <taxon>Chromadorea</taxon>
        <taxon>Rhabditida</taxon>
        <taxon>Tylenchina</taxon>
        <taxon>Panagrolaimomorpha</taxon>
        <taxon>Strongyloidoidea</taxon>
        <taxon>Strongyloididae</taxon>
        <taxon>Strongyloides</taxon>
    </lineage>
</organism>
<dbReference type="AlphaFoldDB" id="A0A0K0FP55"/>
<dbReference type="Pfam" id="PF24486">
    <property type="entry name" value="DUF7583"/>
    <property type="match status" value="3"/>
</dbReference>
<dbReference type="Proteomes" id="UP000035680">
    <property type="component" value="Unassembled WGS sequence"/>
</dbReference>
<dbReference type="InterPro" id="IPR056006">
    <property type="entry name" value="DUF7584"/>
</dbReference>
<accession>A0A0K0FP55</accession>
<dbReference type="WBParaSite" id="SVE_1090700.1">
    <property type="protein sequence ID" value="SVE_1090700.1"/>
    <property type="gene ID" value="SVE_1090700"/>
</dbReference>
<sequence length="855" mass="99479">MEKLLKVLWILVVYLIHISSCDLKSDFLKQFKYLENGDLDDLFPRRHTINTNSELIGLKCPRANITIPNVDLKDYKQIVLKTRDYFSYPPIMIYKYKESNTAEWQIFDIRDKDTFFYIHCPLSEMIFSELRKSTLNWIYNFQRTTEHKINIVKEGYLNVAHHTPGQKIYNKGFEEKTIAFGKNSGYRVFDFKTPNLYKGDKLATFNDSNFYNEDIEFQEPIGIAKINHPPPYISIDNNLHIRINDNNKEWWIVETEFFPITFDIELLYNGNTSQLGFFDYENVNVSYWKYSKGNKLEEIKNEILTPSSIYNRNIIISESVIVKFQYNCDDCVDGGVNVVQNMLIGENFDFEDEVLPFIEYYQDKLHFNANCSMSHDIFTQLKTVSFKNEEIEVEALYEASDKSKGNFKLDNDVVIFTNKNSSGILICTYIYPFGEFQTSQMYNSFKDEEMPYITYYRDKLLTKPKCPTNKGNTAILTTVLFDNERIEIDDLKDTSSGTKGNFKLNGTLVTFTGTNPNGKLSCIYKLTYGNFTTNKLYRYFSNTNHPIIRYGFDQLLIRPNCSMESEENVNLKTILFNDESVDVEYLKNTFYKSKGNFKIKGGSIYFTGDNPKGKCTCVYKLSYGEFKTFQEYHFIEDTTLPDVIYARDQLNFHLNCSREENLYTKLKTIVLDDKRIEVEGLDDVALSQMSNIKTTKKRLLFTVKNPEGKFSCVYKVPIGEIEKSQNYKSISNETHPVVEYTFNGLGYKANCSMHLNNFTHLRGIRFKDDKTTVVSLQHSRAGALGRLKLEKDFVINTEKNPNGILFCLYDVPIGEVLVTKKFLTFEINDKEYSSNKMRYAASMILGYIIVISMII</sequence>
<feature type="domain" description="DUF7583" evidence="2">
    <location>
        <begin position="537"/>
        <end position="633"/>
    </location>
</feature>
<name>A0A0K0FP55_STRVS</name>
<feature type="domain" description="DUF7583" evidence="2">
    <location>
        <begin position="355"/>
        <end position="443"/>
    </location>
</feature>
<dbReference type="InterPro" id="IPR056005">
    <property type="entry name" value="DUF7583"/>
</dbReference>
<feature type="chain" id="PRO_5005329943" evidence="1">
    <location>
        <begin position="22"/>
        <end position="855"/>
    </location>
</feature>
<feature type="domain" description="DUF7583" evidence="2">
    <location>
        <begin position="726"/>
        <end position="823"/>
    </location>
</feature>
<reference evidence="4" key="1">
    <citation type="submission" date="2014-07" db="EMBL/GenBank/DDBJ databases">
        <authorList>
            <person name="Martin A.A"/>
            <person name="De Silva N."/>
        </authorList>
    </citation>
    <scope>NUCLEOTIDE SEQUENCE</scope>
</reference>
<feature type="signal peptide" evidence="1">
    <location>
        <begin position="1"/>
        <end position="21"/>
    </location>
</feature>
<keyword evidence="4" id="KW-1185">Reference proteome</keyword>
<protein>
    <submittedName>
        <fullName evidence="5">Ig-like domain-containing protein</fullName>
    </submittedName>
</protein>